<dbReference type="OrthoDB" id="423313at2759"/>
<proteinExistence type="predicted"/>
<evidence type="ECO:0000256" key="1">
    <source>
        <dbReference type="SAM" id="MobiDB-lite"/>
    </source>
</evidence>
<evidence type="ECO:0000259" key="2">
    <source>
        <dbReference type="Pfam" id="PF00462"/>
    </source>
</evidence>
<feature type="compositionally biased region" description="Basic and acidic residues" evidence="1">
    <location>
        <begin position="130"/>
        <end position="142"/>
    </location>
</feature>
<feature type="region of interest" description="Disordered" evidence="1">
    <location>
        <begin position="187"/>
        <end position="217"/>
    </location>
</feature>
<organism evidence="3 4">
    <name type="scientific">Pyrus ussuriensis x Pyrus communis</name>
    <dbReference type="NCBI Taxonomy" id="2448454"/>
    <lineage>
        <taxon>Eukaryota</taxon>
        <taxon>Viridiplantae</taxon>
        <taxon>Streptophyta</taxon>
        <taxon>Embryophyta</taxon>
        <taxon>Tracheophyta</taxon>
        <taxon>Spermatophyta</taxon>
        <taxon>Magnoliopsida</taxon>
        <taxon>eudicotyledons</taxon>
        <taxon>Gunneridae</taxon>
        <taxon>Pentapetalae</taxon>
        <taxon>rosids</taxon>
        <taxon>fabids</taxon>
        <taxon>Rosales</taxon>
        <taxon>Rosaceae</taxon>
        <taxon>Amygdaloideae</taxon>
        <taxon>Maleae</taxon>
        <taxon>Pyrus</taxon>
    </lineage>
</organism>
<dbReference type="Pfam" id="PF23733">
    <property type="entry name" value="GRXCR1-2_C"/>
    <property type="match status" value="1"/>
</dbReference>
<dbReference type="Proteomes" id="UP000327157">
    <property type="component" value="Chromosome 2"/>
</dbReference>
<dbReference type="PANTHER" id="PTHR45669:SF28">
    <property type="entry name" value="GLUTAREDOXIN DOMAIN-CONTAINING PROTEIN"/>
    <property type="match status" value="1"/>
</dbReference>
<dbReference type="SUPFAM" id="SSF52833">
    <property type="entry name" value="Thioredoxin-like"/>
    <property type="match status" value="1"/>
</dbReference>
<dbReference type="CDD" id="cd03031">
    <property type="entry name" value="GRX_GRX_like"/>
    <property type="match status" value="1"/>
</dbReference>
<dbReference type="Pfam" id="PF00462">
    <property type="entry name" value="Glutaredoxin"/>
    <property type="match status" value="1"/>
</dbReference>
<reference evidence="3 4" key="1">
    <citation type="submission" date="2019-09" db="EMBL/GenBank/DDBJ databases">
        <authorList>
            <person name="Ou C."/>
        </authorList>
    </citation>
    <scope>NUCLEOTIDE SEQUENCE [LARGE SCALE GENOMIC DNA]</scope>
    <source>
        <strain evidence="3">S2</strain>
        <tissue evidence="3">Leaf</tissue>
    </source>
</reference>
<dbReference type="InterPro" id="IPR036249">
    <property type="entry name" value="Thioredoxin-like_sf"/>
</dbReference>
<feature type="domain" description="Glutaredoxin" evidence="2">
    <location>
        <begin position="239"/>
        <end position="305"/>
    </location>
</feature>
<reference evidence="3 4" key="3">
    <citation type="submission" date="2019-11" db="EMBL/GenBank/DDBJ databases">
        <title>A de novo genome assembly of a pear dwarfing rootstock.</title>
        <authorList>
            <person name="Wang F."/>
            <person name="Wang J."/>
            <person name="Li S."/>
            <person name="Zhang Y."/>
            <person name="Fang M."/>
            <person name="Ma L."/>
            <person name="Zhao Y."/>
            <person name="Jiang S."/>
        </authorList>
    </citation>
    <scope>NUCLEOTIDE SEQUENCE [LARGE SCALE GENOMIC DNA]</scope>
    <source>
        <strain evidence="3">S2</strain>
        <tissue evidence="3">Leaf</tissue>
    </source>
</reference>
<dbReference type="PANTHER" id="PTHR45669">
    <property type="entry name" value="GLUTAREDOXIN DOMAIN-CONTAINING CYSTEINE-RICH PROTEIN CG12206-RELATED"/>
    <property type="match status" value="1"/>
</dbReference>
<accession>A0A5N5HH12</accession>
<gene>
    <name evidence="3" type="ORF">D8674_020753</name>
</gene>
<dbReference type="Gene3D" id="3.40.30.10">
    <property type="entry name" value="Glutaredoxin"/>
    <property type="match status" value="1"/>
</dbReference>
<reference evidence="4" key="2">
    <citation type="submission" date="2019-10" db="EMBL/GenBank/DDBJ databases">
        <title>A de novo genome assembly of a pear dwarfing rootstock.</title>
        <authorList>
            <person name="Wang F."/>
            <person name="Wang J."/>
            <person name="Li S."/>
            <person name="Zhang Y."/>
            <person name="Fang M."/>
            <person name="Ma L."/>
            <person name="Zhao Y."/>
            <person name="Jiang S."/>
        </authorList>
    </citation>
    <scope>NUCLEOTIDE SEQUENCE [LARGE SCALE GENOMIC DNA]</scope>
</reference>
<sequence length="381" mass="42959">MKGVKGKLMMKLKSIGPIGIGYLKPQDRVLQVNASDGYADSNLNIQTHNLISEETEQKKKIKQLKKNVTEQEPDVIDVTELMRDLEDEEESGQDGDDIDVDDKENVRPKMVAKHPVECSKSWAKTESNLEENRASEASENRRQTPLSEIDISSFRRPDLNSGSLFDPDLLAAFQQAVMEYMRLSEEEKNARRSEKEDIESNFVEAPDPEPELEPAPPSNEDALLAFEEKCPPGSLDSSVVLYTTTLRGIRKTFDDCNSVRFLLESFRVVFYERDVSMHMEFRQELWKILDCKAVPPKLFIKGRYIGGAEEVLTLHEQGKLKPLFEGVPLDRSIGPCEACDGVRFVVCFRCSGSCKLIADEGQPDKCPECNENGLIICPLCC</sequence>
<dbReference type="AlphaFoldDB" id="A0A5N5HH12"/>
<evidence type="ECO:0000313" key="3">
    <source>
        <dbReference type="EMBL" id="KAB2627135.1"/>
    </source>
</evidence>
<dbReference type="PROSITE" id="PS51354">
    <property type="entry name" value="GLUTAREDOXIN_2"/>
    <property type="match status" value="1"/>
</dbReference>
<dbReference type="InterPro" id="IPR002109">
    <property type="entry name" value="Glutaredoxin"/>
</dbReference>
<name>A0A5N5HH12_9ROSA</name>
<comment type="caution">
    <text evidence="3">The sequence shown here is derived from an EMBL/GenBank/DDBJ whole genome shotgun (WGS) entry which is preliminary data.</text>
</comment>
<evidence type="ECO:0000313" key="4">
    <source>
        <dbReference type="Proteomes" id="UP000327157"/>
    </source>
</evidence>
<protein>
    <recommendedName>
        <fullName evidence="2">Glutaredoxin domain-containing protein</fullName>
    </recommendedName>
</protein>
<feature type="region of interest" description="Disordered" evidence="1">
    <location>
        <begin position="111"/>
        <end position="149"/>
    </location>
</feature>
<dbReference type="EMBL" id="SMOL01000157">
    <property type="protein sequence ID" value="KAB2627135.1"/>
    <property type="molecule type" value="Genomic_DNA"/>
</dbReference>
<keyword evidence="4" id="KW-1185">Reference proteome</keyword>